<name>A0ABW9W7M3_9BURK</name>
<dbReference type="SUPFAM" id="SSF52317">
    <property type="entry name" value="Class I glutamine amidotransferase-like"/>
    <property type="match status" value="1"/>
</dbReference>
<dbReference type="Pfam" id="PF01965">
    <property type="entry name" value="DJ-1_PfpI"/>
    <property type="match status" value="1"/>
</dbReference>
<reference evidence="3 4" key="1">
    <citation type="submission" date="2019-12" db="EMBL/GenBank/DDBJ databases">
        <title>Novel species isolated from a subtropical stream in China.</title>
        <authorList>
            <person name="Lu H."/>
        </authorList>
    </citation>
    <scope>NUCLEOTIDE SEQUENCE [LARGE SCALE GENOMIC DNA]</scope>
    <source>
        <strain evidence="3 4">CY42W</strain>
    </source>
</reference>
<dbReference type="EMBL" id="WWCT01000024">
    <property type="protein sequence ID" value="MYN29615.1"/>
    <property type="molecule type" value="Genomic_DNA"/>
</dbReference>
<dbReference type="Gene3D" id="3.40.50.880">
    <property type="match status" value="1"/>
</dbReference>
<dbReference type="RefSeq" id="WP_161057364.1">
    <property type="nucleotide sequence ID" value="NZ_WWCT01000024.1"/>
</dbReference>
<dbReference type="InterPro" id="IPR052158">
    <property type="entry name" value="INH-QAR"/>
</dbReference>
<evidence type="ECO:0000313" key="4">
    <source>
        <dbReference type="Proteomes" id="UP000642144"/>
    </source>
</evidence>
<dbReference type="InterPro" id="IPR002818">
    <property type="entry name" value="DJ-1/PfpI"/>
</dbReference>
<dbReference type="CDD" id="cd03139">
    <property type="entry name" value="GATase1_PfpI_2"/>
    <property type="match status" value="1"/>
</dbReference>
<dbReference type="PANTHER" id="PTHR43130">
    <property type="entry name" value="ARAC-FAMILY TRANSCRIPTIONAL REGULATOR"/>
    <property type="match status" value="1"/>
</dbReference>
<keyword evidence="1" id="KW-0732">Signal</keyword>
<evidence type="ECO:0000259" key="2">
    <source>
        <dbReference type="Pfam" id="PF01965"/>
    </source>
</evidence>
<comment type="caution">
    <text evidence="3">The sequence shown here is derived from an EMBL/GenBank/DDBJ whole genome shotgun (WGS) entry which is preliminary data.</text>
</comment>
<gene>
    <name evidence="3" type="ORF">GTP69_24745</name>
</gene>
<evidence type="ECO:0000256" key="1">
    <source>
        <dbReference type="SAM" id="SignalP"/>
    </source>
</evidence>
<dbReference type="InterPro" id="IPR029062">
    <property type="entry name" value="Class_I_gatase-like"/>
</dbReference>
<protein>
    <recommendedName>
        <fullName evidence="2">DJ-1/PfpI domain-containing protein</fullName>
    </recommendedName>
</protein>
<keyword evidence="4" id="KW-1185">Reference proteome</keyword>
<feature type="chain" id="PRO_5046560586" description="DJ-1/PfpI domain-containing protein" evidence="1">
    <location>
        <begin position="20"/>
        <end position="219"/>
    </location>
</feature>
<feature type="domain" description="DJ-1/PfpI" evidence="2">
    <location>
        <begin position="23"/>
        <end position="193"/>
    </location>
</feature>
<dbReference type="Proteomes" id="UP000642144">
    <property type="component" value="Unassembled WGS sequence"/>
</dbReference>
<organism evidence="3 4">
    <name type="scientific">Duganella levis</name>
    <dbReference type="NCBI Taxonomy" id="2692169"/>
    <lineage>
        <taxon>Bacteria</taxon>
        <taxon>Pseudomonadati</taxon>
        <taxon>Pseudomonadota</taxon>
        <taxon>Betaproteobacteria</taxon>
        <taxon>Burkholderiales</taxon>
        <taxon>Oxalobacteraceae</taxon>
        <taxon>Telluria group</taxon>
        <taxon>Duganella</taxon>
    </lineage>
</organism>
<feature type="signal peptide" evidence="1">
    <location>
        <begin position="1"/>
        <end position="19"/>
    </location>
</feature>
<accession>A0ABW9W7M3</accession>
<evidence type="ECO:0000313" key="3">
    <source>
        <dbReference type="EMBL" id="MYN29615.1"/>
    </source>
</evidence>
<sequence>MKYLIACLLTMLALANANAAPIKVAFVLSEGANVMDIAGPWEVFQDTMLDDSAGSMPFVLYTVAASRTPLRTSGSGAPGLLITPDYSFDDAPTPDIVVVGAQSGGLELREWLKRQHAAQKTMLSICTGAFELAHAGLLNGKPATTHHDYAGTFHKTYPDVRLVREVRFVQADAHTYTAGGLTSGIDLALHIVAEHFGEPQAQRTADFMEYRRAGGKVKQ</sequence>
<proteinExistence type="predicted"/>
<dbReference type="PANTHER" id="PTHR43130:SF3">
    <property type="entry name" value="HTH-TYPE TRANSCRIPTIONAL REGULATOR RV1931C"/>
    <property type="match status" value="1"/>
</dbReference>